<organism evidence="1 2">
    <name type="scientific">Poriferisphaera corsica</name>
    <dbReference type="NCBI Taxonomy" id="2528020"/>
    <lineage>
        <taxon>Bacteria</taxon>
        <taxon>Pseudomonadati</taxon>
        <taxon>Planctomycetota</taxon>
        <taxon>Phycisphaerae</taxon>
        <taxon>Phycisphaerales</taxon>
        <taxon>Phycisphaeraceae</taxon>
        <taxon>Poriferisphaera</taxon>
    </lineage>
</organism>
<dbReference type="Proteomes" id="UP000317369">
    <property type="component" value="Chromosome"/>
</dbReference>
<dbReference type="AlphaFoldDB" id="A0A517YU50"/>
<accession>A0A517YU50</accession>
<sequence>MFEDLIQKFLLESQTITQKVTKRVYTSPPRGNLTFPCIIIDGVSAKLKNNGRSSNRTGACEISVVASTKNGAHLIRKLIMKHILSFDPSINDDDIRLNSLYLSDEGYSVEVSEKSVEITINALTTFTEEL</sequence>
<dbReference type="RefSeq" id="WP_145077036.1">
    <property type="nucleotide sequence ID" value="NZ_CP036425.1"/>
</dbReference>
<dbReference type="KEGG" id="pcor:KS4_18120"/>
<protein>
    <submittedName>
        <fullName evidence="1">Uncharacterized protein</fullName>
    </submittedName>
</protein>
<evidence type="ECO:0000313" key="1">
    <source>
        <dbReference type="EMBL" id="QDU33755.1"/>
    </source>
</evidence>
<keyword evidence="2" id="KW-1185">Reference proteome</keyword>
<evidence type="ECO:0000313" key="2">
    <source>
        <dbReference type="Proteomes" id="UP000317369"/>
    </source>
</evidence>
<dbReference type="EMBL" id="CP036425">
    <property type="protein sequence ID" value="QDU33755.1"/>
    <property type="molecule type" value="Genomic_DNA"/>
</dbReference>
<reference evidence="1 2" key="1">
    <citation type="submission" date="2019-02" db="EMBL/GenBank/DDBJ databases">
        <title>Deep-cultivation of Planctomycetes and their phenomic and genomic characterization uncovers novel biology.</title>
        <authorList>
            <person name="Wiegand S."/>
            <person name="Jogler M."/>
            <person name="Boedeker C."/>
            <person name="Pinto D."/>
            <person name="Vollmers J."/>
            <person name="Rivas-Marin E."/>
            <person name="Kohn T."/>
            <person name="Peeters S.H."/>
            <person name="Heuer A."/>
            <person name="Rast P."/>
            <person name="Oberbeckmann S."/>
            <person name="Bunk B."/>
            <person name="Jeske O."/>
            <person name="Meyerdierks A."/>
            <person name="Storesund J.E."/>
            <person name="Kallscheuer N."/>
            <person name="Luecker S."/>
            <person name="Lage O.M."/>
            <person name="Pohl T."/>
            <person name="Merkel B.J."/>
            <person name="Hornburger P."/>
            <person name="Mueller R.-W."/>
            <person name="Bruemmer F."/>
            <person name="Labrenz M."/>
            <person name="Spormann A.M."/>
            <person name="Op den Camp H."/>
            <person name="Overmann J."/>
            <person name="Amann R."/>
            <person name="Jetten M.S.M."/>
            <person name="Mascher T."/>
            <person name="Medema M.H."/>
            <person name="Devos D.P."/>
            <person name="Kaster A.-K."/>
            <person name="Ovreas L."/>
            <person name="Rohde M."/>
            <person name="Galperin M.Y."/>
            <person name="Jogler C."/>
        </authorList>
    </citation>
    <scope>NUCLEOTIDE SEQUENCE [LARGE SCALE GENOMIC DNA]</scope>
    <source>
        <strain evidence="1 2">KS4</strain>
    </source>
</reference>
<name>A0A517YU50_9BACT</name>
<proteinExistence type="predicted"/>
<gene>
    <name evidence="1" type="ORF">KS4_18120</name>
</gene>